<evidence type="ECO:0000256" key="5">
    <source>
        <dbReference type="ARBA" id="ARBA00022741"/>
    </source>
</evidence>
<feature type="transmembrane region" description="Helical" evidence="10">
    <location>
        <begin position="282"/>
        <end position="300"/>
    </location>
</feature>
<dbReference type="SMART" id="SM00387">
    <property type="entry name" value="HATPase_c"/>
    <property type="match status" value="1"/>
</dbReference>
<keyword evidence="7" id="KW-0067">ATP-binding</keyword>
<keyword evidence="10" id="KW-1133">Transmembrane helix</keyword>
<evidence type="ECO:0000259" key="12">
    <source>
        <dbReference type="PROSITE" id="PS50109"/>
    </source>
</evidence>
<dbReference type="RefSeq" id="WP_089357759.1">
    <property type="nucleotide sequence ID" value="NZ_FZPD01000005.1"/>
</dbReference>
<comment type="catalytic activity">
    <reaction evidence="1">
        <text>ATP + protein L-histidine = ADP + protein N-phospho-L-histidine.</text>
        <dbReference type="EC" id="2.7.13.3"/>
    </reaction>
</comment>
<dbReference type="SMART" id="SM00388">
    <property type="entry name" value="HisKA"/>
    <property type="match status" value="1"/>
</dbReference>
<feature type="domain" description="Histidine kinase" evidence="12">
    <location>
        <begin position="449"/>
        <end position="662"/>
    </location>
</feature>
<dbReference type="GO" id="GO:0000155">
    <property type="term" value="F:phosphorelay sensor kinase activity"/>
    <property type="evidence" value="ECO:0007669"/>
    <property type="project" value="InterPro"/>
</dbReference>
<reference evidence="13 14" key="1">
    <citation type="submission" date="2017-06" db="EMBL/GenBank/DDBJ databases">
        <authorList>
            <person name="Kim H.J."/>
            <person name="Triplett B.A."/>
        </authorList>
    </citation>
    <scope>NUCLEOTIDE SEQUENCE [LARGE SCALE GENOMIC DNA]</scope>
    <source>
        <strain evidence="13 14">DSM 19307</strain>
    </source>
</reference>
<dbReference type="InterPro" id="IPR008979">
    <property type="entry name" value="Galactose-bd-like_sf"/>
</dbReference>
<dbReference type="InterPro" id="IPR036890">
    <property type="entry name" value="HATPase_C_sf"/>
</dbReference>
<dbReference type="EMBL" id="FZPD01000005">
    <property type="protein sequence ID" value="SNT27072.1"/>
    <property type="molecule type" value="Genomic_DNA"/>
</dbReference>
<feature type="coiled-coil region" evidence="9">
    <location>
        <begin position="394"/>
        <end position="449"/>
    </location>
</feature>
<dbReference type="FunFam" id="3.30.565.10:FF:000006">
    <property type="entry name" value="Sensor histidine kinase WalK"/>
    <property type="match status" value="1"/>
</dbReference>
<dbReference type="InterPro" id="IPR036097">
    <property type="entry name" value="HisK_dim/P_sf"/>
</dbReference>
<keyword evidence="9" id="KW-0175">Coiled coil</keyword>
<keyword evidence="4" id="KW-0808">Transferase</keyword>
<dbReference type="Gene3D" id="3.30.565.10">
    <property type="entry name" value="Histidine kinase-like ATPase, C-terminal domain"/>
    <property type="match status" value="1"/>
</dbReference>
<sequence>MIAKTSLYISLFLALGISYSQGQPLAFNGQQIELDGSWNLVMDDFLSYDEISQRPKSISINVPSIWNEVLWEGSKVGAYGFGTYYRTFIYPQNLRDTTLAIEVSEVSLAYKLYANEKLIGQVGNPGADKNKAEPRIDYQIFDFSVQAGDTITLIFHISNFEHKTGGLWYAPTIDYETRIINRYEQGRTIKLIILGCILIGGLFQFTIFILNPREKFCIYFALVCMSLSLIIITRGDLTIMDLFPDTSWITLKKTLYLAIAMTGPANALFLREIYPKFYPTKIINIMAIIAIALVLFVIVVHPRITYSIVPLLHGYNIIIGVFLLVCLVRAAIARKYGARFLLIGYAAVFLTLVHDMLSSQYILPSYSFELMYLGITIYIIQLMILLSGRYLFALKGKEELSNHLKKVNKELEEMVERRTKALKDKNQIIETKNAELQKAIKEKDHLMAVVAHDLKAPLSSIQGISEMMGTDLEGQSAQFNEMIKKVTMDGRAMIENLTELKVFEQGDYEVKLLSIDIGDFFDQKKMEYNARAEKKDIVLKSHLISKQKIVTTDVNILGRITDNLLSNAIKFTPKGGEVNFNINANEESLTLVFKDNGPGFKENDKDKVFKKFQRLSARPTAGESSTGLGLSIVKTLVKLLNGTIALESEEGNGATFTVTLPV</sequence>
<feature type="transmembrane region" description="Helical" evidence="10">
    <location>
        <begin position="217"/>
        <end position="234"/>
    </location>
</feature>
<dbReference type="GO" id="GO:0000156">
    <property type="term" value="F:phosphorelay response regulator activity"/>
    <property type="evidence" value="ECO:0007669"/>
    <property type="project" value="TreeGrafter"/>
</dbReference>
<dbReference type="PRINTS" id="PR00344">
    <property type="entry name" value="BCTRLSENSOR"/>
</dbReference>
<feature type="transmembrane region" description="Helical" evidence="10">
    <location>
        <begin position="306"/>
        <end position="328"/>
    </location>
</feature>
<dbReference type="AlphaFoldDB" id="A0A239LAS9"/>
<dbReference type="InterPro" id="IPR011623">
    <property type="entry name" value="7TMR_DISM_rcpt_extracell_dom1"/>
</dbReference>
<keyword evidence="11" id="KW-0732">Signal</keyword>
<evidence type="ECO:0000256" key="11">
    <source>
        <dbReference type="SAM" id="SignalP"/>
    </source>
</evidence>
<keyword evidence="5" id="KW-0547">Nucleotide-binding</keyword>
<dbReference type="OrthoDB" id="1414490at2"/>
<dbReference type="SUPFAM" id="SSF49785">
    <property type="entry name" value="Galactose-binding domain-like"/>
    <property type="match status" value="1"/>
</dbReference>
<evidence type="ECO:0000256" key="3">
    <source>
        <dbReference type="ARBA" id="ARBA00022553"/>
    </source>
</evidence>
<feature type="transmembrane region" description="Helical" evidence="10">
    <location>
        <begin position="370"/>
        <end position="392"/>
    </location>
</feature>
<dbReference type="InterPro" id="IPR005467">
    <property type="entry name" value="His_kinase_dom"/>
</dbReference>
<keyword evidence="3" id="KW-0597">Phosphoprotein</keyword>
<gene>
    <name evidence="13" type="ORF">SAMN05421640_3076</name>
</gene>
<evidence type="ECO:0000256" key="1">
    <source>
        <dbReference type="ARBA" id="ARBA00000085"/>
    </source>
</evidence>
<feature type="signal peptide" evidence="11">
    <location>
        <begin position="1"/>
        <end position="22"/>
    </location>
</feature>
<evidence type="ECO:0000256" key="6">
    <source>
        <dbReference type="ARBA" id="ARBA00022777"/>
    </source>
</evidence>
<dbReference type="Proteomes" id="UP000198393">
    <property type="component" value="Unassembled WGS sequence"/>
</dbReference>
<dbReference type="Gene3D" id="2.60.120.260">
    <property type="entry name" value="Galactose-binding domain-like"/>
    <property type="match status" value="1"/>
</dbReference>
<evidence type="ECO:0000313" key="13">
    <source>
        <dbReference type="EMBL" id="SNT27072.1"/>
    </source>
</evidence>
<evidence type="ECO:0000256" key="9">
    <source>
        <dbReference type="SAM" id="Coils"/>
    </source>
</evidence>
<dbReference type="PROSITE" id="PS50109">
    <property type="entry name" value="HIS_KIN"/>
    <property type="match status" value="1"/>
</dbReference>
<dbReference type="PANTHER" id="PTHR42878:SF7">
    <property type="entry name" value="SENSOR HISTIDINE KINASE GLRK"/>
    <property type="match status" value="1"/>
</dbReference>
<dbReference type="PANTHER" id="PTHR42878">
    <property type="entry name" value="TWO-COMPONENT HISTIDINE KINASE"/>
    <property type="match status" value="1"/>
</dbReference>
<keyword evidence="14" id="KW-1185">Reference proteome</keyword>
<protein>
    <recommendedName>
        <fullName evidence="2">histidine kinase</fullName>
        <ecNumber evidence="2">2.7.13.3</ecNumber>
    </recommendedName>
</protein>
<dbReference type="GO" id="GO:0005524">
    <property type="term" value="F:ATP binding"/>
    <property type="evidence" value="ECO:0007669"/>
    <property type="project" value="UniProtKB-KW"/>
</dbReference>
<evidence type="ECO:0000256" key="8">
    <source>
        <dbReference type="ARBA" id="ARBA00023012"/>
    </source>
</evidence>
<dbReference type="InterPro" id="IPR003594">
    <property type="entry name" value="HATPase_dom"/>
</dbReference>
<dbReference type="Pfam" id="PF02518">
    <property type="entry name" value="HATPase_c"/>
    <property type="match status" value="1"/>
</dbReference>
<organism evidence="13 14">
    <name type="scientific">Ekhidna lutea</name>
    <dbReference type="NCBI Taxonomy" id="447679"/>
    <lineage>
        <taxon>Bacteria</taxon>
        <taxon>Pseudomonadati</taxon>
        <taxon>Bacteroidota</taxon>
        <taxon>Cytophagia</taxon>
        <taxon>Cytophagales</taxon>
        <taxon>Reichenbachiellaceae</taxon>
        <taxon>Ekhidna</taxon>
    </lineage>
</organism>
<evidence type="ECO:0000256" key="7">
    <source>
        <dbReference type="ARBA" id="ARBA00022840"/>
    </source>
</evidence>
<accession>A0A239LAS9</accession>
<dbReference type="InterPro" id="IPR004358">
    <property type="entry name" value="Sig_transdc_His_kin-like_C"/>
</dbReference>
<proteinExistence type="predicted"/>
<keyword evidence="6 13" id="KW-0418">Kinase</keyword>
<feature type="transmembrane region" description="Helical" evidence="10">
    <location>
        <begin position="191"/>
        <end position="210"/>
    </location>
</feature>
<dbReference type="Gene3D" id="1.10.287.130">
    <property type="match status" value="1"/>
</dbReference>
<evidence type="ECO:0000256" key="2">
    <source>
        <dbReference type="ARBA" id="ARBA00012438"/>
    </source>
</evidence>
<feature type="chain" id="PRO_5012444325" description="histidine kinase" evidence="11">
    <location>
        <begin position="23"/>
        <end position="662"/>
    </location>
</feature>
<feature type="transmembrane region" description="Helical" evidence="10">
    <location>
        <begin position="340"/>
        <end position="358"/>
    </location>
</feature>
<name>A0A239LAS9_EKHLU</name>
<keyword evidence="8" id="KW-0902">Two-component regulatory system</keyword>
<evidence type="ECO:0000256" key="4">
    <source>
        <dbReference type="ARBA" id="ARBA00022679"/>
    </source>
</evidence>
<dbReference type="CDD" id="cd00082">
    <property type="entry name" value="HisKA"/>
    <property type="match status" value="1"/>
</dbReference>
<dbReference type="GO" id="GO:0030295">
    <property type="term" value="F:protein kinase activator activity"/>
    <property type="evidence" value="ECO:0007669"/>
    <property type="project" value="TreeGrafter"/>
</dbReference>
<dbReference type="SUPFAM" id="SSF55874">
    <property type="entry name" value="ATPase domain of HSP90 chaperone/DNA topoisomerase II/histidine kinase"/>
    <property type="match status" value="1"/>
</dbReference>
<dbReference type="Pfam" id="PF07695">
    <property type="entry name" value="7TMR-DISM_7TM"/>
    <property type="match status" value="1"/>
</dbReference>
<keyword evidence="10" id="KW-0812">Transmembrane</keyword>
<dbReference type="EC" id="2.7.13.3" evidence="2"/>
<evidence type="ECO:0000313" key="14">
    <source>
        <dbReference type="Proteomes" id="UP000198393"/>
    </source>
</evidence>
<dbReference type="GO" id="GO:0007234">
    <property type="term" value="P:osmosensory signaling via phosphorelay pathway"/>
    <property type="evidence" value="ECO:0007669"/>
    <property type="project" value="TreeGrafter"/>
</dbReference>
<dbReference type="InterPro" id="IPR003661">
    <property type="entry name" value="HisK_dim/P_dom"/>
</dbReference>
<dbReference type="InterPro" id="IPR050351">
    <property type="entry name" value="BphY/WalK/GraS-like"/>
</dbReference>
<evidence type="ECO:0000256" key="10">
    <source>
        <dbReference type="SAM" id="Phobius"/>
    </source>
</evidence>
<dbReference type="CDD" id="cd00075">
    <property type="entry name" value="HATPase"/>
    <property type="match status" value="1"/>
</dbReference>
<keyword evidence="10" id="KW-0472">Membrane</keyword>
<dbReference type="SUPFAM" id="SSF47384">
    <property type="entry name" value="Homodimeric domain of signal transducing histidine kinase"/>
    <property type="match status" value="1"/>
</dbReference>
<feature type="transmembrane region" description="Helical" evidence="10">
    <location>
        <begin position="254"/>
        <end position="270"/>
    </location>
</feature>